<feature type="transmembrane region" description="Helical" evidence="7">
    <location>
        <begin position="99"/>
        <end position="120"/>
    </location>
</feature>
<keyword evidence="3" id="KW-0813">Transport</keyword>
<comment type="subcellular location">
    <subcellularLocation>
        <location evidence="1">Membrane</location>
        <topology evidence="1">Multi-pass membrane protein</topology>
    </subcellularLocation>
</comment>
<feature type="transmembrane region" description="Helical" evidence="7">
    <location>
        <begin position="167"/>
        <end position="186"/>
    </location>
</feature>
<evidence type="ECO:0000256" key="5">
    <source>
        <dbReference type="ARBA" id="ARBA00022989"/>
    </source>
</evidence>
<dbReference type="InterPro" id="IPR052599">
    <property type="entry name" value="SLC43A_AATransporter"/>
</dbReference>
<evidence type="ECO:0000256" key="6">
    <source>
        <dbReference type="ARBA" id="ARBA00023136"/>
    </source>
</evidence>
<dbReference type="InterPro" id="IPR036259">
    <property type="entry name" value="MFS_trans_sf"/>
</dbReference>
<evidence type="ECO:0000256" key="2">
    <source>
        <dbReference type="ARBA" id="ARBA00006595"/>
    </source>
</evidence>
<keyword evidence="5 7" id="KW-1133">Transmembrane helix</keyword>
<protein>
    <submittedName>
        <fullName evidence="8">Uncharacterized protein</fullName>
    </submittedName>
</protein>
<sequence>MNLLGGTIYGFQAIFKVLSRNKIYENLCSSTSTTTGSCVEQLTQYQNALTLGIAFFDLPSFFVGILIDKFGCRFVKLISIICHIIGWLSLALLKPGRDYLLYIHCVFSSLSGIVVVITTYASSNYFSTSRAFVASLLAGAGISSTMWFSVFQVLIDNGKMELSQLAYIWLAFGLIMFLTSFLFLDWKYSFLKLPYKFDIHLEVADEEELNRNTLWKNLRSPLYILVVLFLSIVLIPSVFLSVFWEPFITYITGDDKSLGIYNNIRFKTFLSKNHKSFDHIEIL</sequence>
<proteinExistence type="inferred from homology"/>
<dbReference type="Gene3D" id="1.20.1250.20">
    <property type="entry name" value="MFS general substrate transporter like domains"/>
    <property type="match status" value="1"/>
</dbReference>
<organism evidence="8 9">
    <name type="scientific">Rotaria magnacalcarata</name>
    <dbReference type="NCBI Taxonomy" id="392030"/>
    <lineage>
        <taxon>Eukaryota</taxon>
        <taxon>Metazoa</taxon>
        <taxon>Spiralia</taxon>
        <taxon>Gnathifera</taxon>
        <taxon>Rotifera</taxon>
        <taxon>Eurotatoria</taxon>
        <taxon>Bdelloidea</taxon>
        <taxon>Philodinida</taxon>
        <taxon>Philodinidae</taxon>
        <taxon>Rotaria</taxon>
    </lineage>
</organism>
<reference evidence="8" key="1">
    <citation type="submission" date="2021-02" db="EMBL/GenBank/DDBJ databases">
        <authorList>
            <person name="Nowell W R."/>
        </authorList>
    </citation>
    <scope>NUCLEOTIDE SEQUENCE</scope>
</reference>
<feature type="transmembrane region" description="Helical" evidence="7">
    <location>
        <begin position="222"/>
        <end position="244"/>
    </location>
</feature>
<name>A0A8S2PSH3_9BILA</name>
<dbReference type="Proteomes" id="UP000676336">
    <property type="component" value="Unassembled WGS sequence"/>
</dbReference>
<comment type="similarity">
    <text evidence="2">Belongs to the SLC43A transporter (TC 2.A.1.44) family.</text>
</comment>
<evidence type="ECO:0000313" key="9">
    <source>
        <dbReference type="Proteomes" id="UP000676336"/>
    </source>
</evidence>
<feature type="transmembrane region" description="Helical" evidence="7">
    <location>
        <begin position="74"/>
        <end position="93"/>
    </location>
</feature>
<comment type="caution">
    <text evidence="8">The sequence shown here is derived from an EMBL/GenBank/DDBJ whole genome shotgun (WGS) entry which is preliminary data.</text>
</comment>
<dbReference type="PANTHER" id="PTHR20772">
    <property type="entry name" value="PROTEIN FMP42"/>
    <property type="match status" value="1"/>
</dbReference>
<dbReference type="GO" id="GO:0016020">
    <property type="term" value="C:membrane"/>
    <property type="evidence" value="ECO:0007669"/>
    <property type="project" value="UniProtKB-SubCell"/>
</dbReference>
<feature type="transmembrane region" description="Helical" evidence="7">
    <location>
        <begin position="48"/>
        <end position="67"/>
    </location>
</feature>
<evidence type="ECO:0000256" key="3">
    <source>
        <dbReference type="ARBA" id="ARBA00022448"/>
    </source>
</evidence>
<dbReference type="EMBL" id="CAJOBI010006625">
    <property type="protein sequence ID" value="CAF4065208.1"/>
    <property type="molecule type" value="Genomic_DNA"/>
</dbReference>
<feature type="transmembrane region" description="Helical" evidence="7">
    <location>
        <begin position="132"/>
        <end position="155"/>
    </location>
</feature>
<evidence type="ECO:0000256" key="4">
    <source>
        <dbReference type="ARBA" id="ARBA00022692"/>
    </source>
</evidence>
<dbReference type="PANTHER" id="PTHR20772:SF2">
    <property type="entry name" value="PROTEIN FMP42"/>
    <property type="match status" value="1"/>
</dbReference>
<dbReference type="AlphaFoldDB" id="A0A8S2PSH3"/>
<dbReference type="SUPFAM" id="SSF103473">
    <property type="entry name" value="MFS general substrate transporter"/>
    <property type="match status" value="1"/>
</dbReference>
<evidence type="ECO:0000256" key="7">
    <source>
        <dbReference type="SAM" id="Phobius"/>
    </source>
</evidence>
<gene>
    <name evidence="8" type="ORF">SMN809_LOCUS15424</name>
</gene>
<keyword evidence="4 7" id="KW-0812">Transmembrane</keyword>
<evidence type="ECO:0000256" key="1">
    <source>
        <dbReference type="ARBA" id="ARBA00004141"/>
    </source>
</evidence>
<evidence type="ECO:0000313" key="8">
    <source>
        <dbReference type="EMBL" id="CAF4065208.1"/>
    </source>
</evidence>
<keyword evidence="6 7" id="KW-0472">Membrane</keyword>
<accession>A0A8S2PSH3</accession>